<feature type="region of interest" description="Disordered" evidence="1">
    <location>
        <begin position="58"/>
        <end position="160"/>
    </location>
</feature>
<feature type="compositionally biased region" description="Polar residues" evidence="1">
    <location>
        <begin position="497"/>
        <end position="508"/>
    </location>
</feature>
<keyword evidence="3" id="KW-1185">Reference proteome</keyword>
<protein>
    <submittedName>
        <fullName evidence="2">Uncharacterized protein</fullName>
    </submittedName>
</protein>
<evidence type="ECO:0000256" key="1">
    <source>
        <dbReference type="SAM" id="MobiDB-lite"/>
    </source>
</evidence>
<reference evidence="3" key="1">
    <citation type="submission" date="2014-04" db="EMBL/GenBank/DDBJ databases">
        <title>Evolutionary Origins and Diversification of the Mycorrhizal Mutualists.</title>
        <authorList>
            <consortium name="DOE Joint Genome Institute"/>
            <consortium name="Mycorrhizal Genomics Consortium"/>
            <person name="Kohler A."/>
            <person name="Kuo A."/>
            <person name="Nagy L.G."/>
            <person name="Floudas D."/>
            <person name="Copeland A."/>
            <person name="Barry K.W."/>
            <person name="Cichocki N."/>
            <person name="Veneault-Fourrey C."/>
            <person name="LaButti K."/>
            <person name="Lindquist E.A."/>
            <person name="Lipzen A."/>
            <person name="Lundell T."/>
            <person name="Morin E."/>
            <person name="Murat C."/>
            <person name="Riley R."/>
            <person name="Ohm R."/>
            <person name="Sun H."/>
            <person name="Tunlid A."/>
            <person name="Henrissat B."/>
            <person name="Grigoriev I.V."/>
            <person name="Hibbett D.S."/>
            <person name="Martin F."/>
        </authorList>
    </citation>
    <scope>NUCLEOTIDE SEQUENCE [LARGE SCALE GENOMIC DNA]</scope>
    <source>
        <strain evidence="3">FD-334 SS-4</strain>
    </source>
</reference>
<feature type="compositionally biased region" description="Pro residues" evidence="1">
    <location>
        <begin position="111"/>
        <end position="131"/>
    </location>
</feature>
<sequence>MRPAGRPGLQHAWNMEAQPTAFPPAPARILTRWPASHGAAPSFGPACLVPPARCPRAPVRPRTGDMNTARRQSGVAKRADHRTFLSVRTLEPPAAAVRVTSSANTRNKHTPAPPLPSPLPVQPANRQPPPRASASGRALPPPRGRPKSPPAPACPTSPIYHASRLPLPRVPWIDQQRWDPCGGSYSQRARRRARGALRMVPHAVRASAFVVRMQRKPTAGGKRYAAHHDPEKTPARQIPARGVDDGRAVGTNANAENQPSRIGRPVEALSGVLARTGASRAAVPGRSINPNAPPRARRQLRAVGRPNILQLVIKVCAVIPLYRPAHGGSPRTHEPTRVSPAVRSGEREARTPPTTPASRSMSLAAQCAMRTARTSGDTSAPAQPRGTATPTHPEFPANGSHSTSNCLARPLLAARHMTPAWDGGAGRVFLALVRGGGGRRTPRSRIGVRACVRARLAARCITGHHPRQRMERASPFTGRTAPAMRISVAVAATHSPTCLASRPQLSSRHNPRRSGPRAVSPRARIRA</sequence>
<evidence type="ECO:0000313" key="2">
    <source>
        <dbReference type="EMBL" id="KJA28991.1"/>
    </source>
</evidence>
<dbReference type="EMBL" id="KN817520">
    <property type="protein sequence ID" value="KJA28991.1"/>
    <property type="molecule type" value="Genomic_DNA"/>
</dbReference>
<proteinExistence type="predicted"/>
<feature type="region of interest" description="Disordered" evidence="1">
    <location>
        <begin position="497"/>
        <end position="527"/>
    </location>
</feature>
<organism evidence="2 3">
    <name type="scientific">Hypholoma sublateritium (strain FD-334 SS-4)</name>
    <dbReference type="NCBI Taxonomy" id="945553"/>
    <lineage>
        <taxon>Eukaryota</taxon>
        <taxon>Fungi</taxon>
        <taxon>Dikarya</taxon>
        <taxon>Basidiomycota</taxon>
        <taxon>Agaricomycotina</taxon>
        <taxon>Agaricomycetes</taxon>
        <taxon>Agaricomycetidae</taxon>
        <taxon>Agaricales</taxon>
        <taxon>Agaricineae</taxon>
        <taxon>Strophariaceae</taxon>
        <taxon>Hypholoma</taxon>
    </lineage>
</organism>
<feature type="compositionally biased region" description="Polar residues" evidence="1">
    <location>
        <begin position="372"/>
        <end position="390"/>
    </location>
</feature>
<accession>A0A0D2PKT9</accession>
<gene>
    <name evidence="2" type="ORF">HYPSUDRAFT_197106</name>
</gene>
<name>A0A0D2PKT9_HYPSF</name>
<feature type="region of interest" description="Disordered" evidence="1">
    <location>
        <begin position="324"/>
        <end position="403"/>
    </location>
</feature>
<evidence type="ECO:0000313" key="3">
    <source>
        <dbReference type="Proteomes" id="UP000054270"/>
    </source>
</evidence>
<dbReference type="AlphaFoldDB" id="A0A0D2PKT9"/>
<dbReference type="Proteomes" id="UP000054270">
    <property type="component" value="Unassembled WGS sequence"/>
</dbReference>
<feature type="region of interest" description="Disordered" evidence="1">
    <location>
        <begin position="220"/>
        <end position="244"/>
    </location>
</feature>
<feature type="compositionally biased region" description="Pro residues" evidence="1">
    <location>
        <begin position="139"/>
        <end position="155"/>
    </location>
</feature>